<evidence type="ECO:0008006" key="6">
    <source>
        <dbReference type="Google" id="ProtNLM"/>
    </source>
</evidence>
<dbReference type="EMBL" id="DXCV01000021">
    <property type="protein sequence ID" value="HIY87506.1"/>
    <property type="molecule type" value="Genomic_DNA"/>
</dbReference>
<reference evidence="4" key="1">
    <citation type="journal article" date="2021" name="PeerJ">
        <title>Extensive microbial diversity within the chicken gut microbiome revealed by metagenomics and culture.</title>
        <authorList>
            <person name="Gilroy R."/>
            <person name="Ravi A."/>
            <person name="Getino M."/>
            <person name="Pursley I."/>
            <person name="Horton D.L."/>
            <person name="Alikhan N.F."/>
            <person name="Baker D."/>
            <person name="Gharbi K."/>
            <person name="Hall N."/>
            <person name="Watson M."/>
            <person name="Adriaenssens E.M."/>
            <person name="Foster-Nyarko E."/>
            <person name="Jarju S."/>
            <person name="Secka A."/>
            <person name="Antonio M."/>
            <person name="Oren A."/>
            <person name="Chaudhuri R.R."/>
            <person name="La Ragione R."/>
            <person name="Hildebrand F."/>
            <person name="Pallen M.J."/>
        </authorList>
    </citation>
    <scope>NUCLEOTIDE SEQUENCE</scope>
    <source>
        <strain evidence="4">Gambia2-208</strain>
    </source>
</reference>
<keyword evidence="2 3" id="KW-0802">TPR repeat</keyword>
<evidence type="ECO:0000256" key="1">
    <source>
        <dbReference type="ARBA" id="ARBA00022737"/>
    </source>
</evidence>
<dbReference type="SUPFAM" id="SSF48452">
    <property type="entry name" value="TPR-like"/>
    <property type="match status" value="1"/>
</dbReference>
<dbReference type="AlphaFoldDB" id="A0A9D2CKV3"/>
<dbReference type="Gene3D" id="1.25.40.10">
    <property type="entry name" value="Tetratricopeptide repeat domain"/>
    <property type="match status" value="2"/>
</dbReference>
<gene>
    <name evidence="4" type="ORF">H9824_02225</name>
</gene>
<dbReference type="PANTHER" id="PTHR45586:SF1">
    <property type="entry name" value="LIPOPOLYSACCHARIDE ASSEMBLY PROTEIN B"/>
    <property type="match status" value="1"/>
</dbReference>
<keyword evidence="1" id="KW-0677">Repeat</keyword>
<evidence type="ECO:0000256" key="3">
    <source>
        <dbReference type="PROSITE-ProRule" id="PRU00339"/>
    </source>
</evidence>
<protein>
    <recommendedName>
        <fullName evidence="6">Tetratricopeptide repeat protein</fullName>
    </recommendedName>
</protein>
<evidence type="ECO:0000313" key="5">
    <source>
        <dbReference type="Proteomes" id="UP000886851"/>
    </source>
</evidence>
<sequence>MNEKNINSMYSSIVNLLQQSRLKEAQTQAEALLDLCGDWTLANRLEQNRTSYNYMLDYMRQGINDPQREKLYLRLRTDLWDIADRARIQLLDKVSTHYYHELRRTQALLPPDPSLKEQLAELESIVDDIDLCQLPPYNNTIPDDLRRRHEAASRRAFISTWISDPWTDEQVNQANLWLESNIVDTHDISLLTSAVGMSLLEWFDPRKMQWLLSASVSFESEVCERALVGVALALLQYGDRIPLYPELTETIRKHAAELWLGKRLNTVYLQLLRCRETDEINRKMQEEILPTMLKNKELFSKFKRSLEEEYEGDVPNWAEAIDRLGLNDKIREMNDLQMEGKDIYMSTFAPLKSHPFFNDLPNWFRPFDVENSAIPAELRQNGTFQQKLKLFFEIGALCDSDKYSLAFMLQHLPQAQRDLMFAQLSNETLEEMKDDEHLDKLRNFANLPQTISNQYLQNLYRFFKLSRYKGQFADPFREDIDLYANPILRIILDKPELKREIADLFLSEHRWKEAGDIYMDLTLVLPPSNEDFEKAGFCLQKQKLYELALRYYEQADLLNHNNAWTLRHMGTCSRLLGKHEDALAYYQEADSIQPGNRGVLYQIANCLTDLHEYKEAMDHYFQLDLAEEHSLRAWRGIAWCAFKLERWDTAAKYFDRIPDAEKTAQDWLNAGHVALVSGRMTDAVNLYRHASEKFGTRATFYDALMEDLPELENFHITFNDLVLMADQVL</sequence>
<comment type="caution">
    <text evidence="4">The sequence shown here is derived from an EMBL/GenBank/DDBJ whole genome shotgun (WGS) entry which is preliminary data.</text>
</comment>
<dbReference type="InterPro" id="IPR051012">
    <property type="entry name" value="CellSynth/LPSAsmb/PSIAsmb"/>
</dbReference>
<dbReference type="InterPro" id="IPR019734">
    <property type="entry name" value="TPR_rpt"/>
</dbReference>
<evidence type="ECO:0000256" key="2">
    <source>
        <dbReference type="ARBA" id="ARBA00022803"/>
    </source>
</evidence>
<dbReference type="PANTHER" id="PTHR45586">
    <property type="entry name" value="TPR REPEAT-CONTAINING PROTEIN PA4667"/>
    <property type="match status" value="1"/>
</dbReference>
<name>A0A9D2CKV3_9BACE</name>
<feature type="repeat" description="TPR" evidence="3">
    <location>
        <begin position="563"/>
        <end position="596"/>
    </location>
</feature>
<reference evidence="4" key="2">
    <citation type="submission" date="2021-04" db="EMBL/GenBank/DDBJ databases">
        <authorList>
            <person name="Gilroy R."/>
        </authorList>
    </citation>
    <scope>NUCLEOTIDE SEQUENCE</scope>
    <source>
        <strain evidence="4">Gambia2-208</strain>
    </source>
</reference>
<proteinExistence type="predicted"/>
<accession>A0A9D2CKV3</accession>
<dbReference type="SMART" id="SM00028">
    <property type="entry name" value="TPR"/>
    <property type="match status" value="5"/>
</dbReference>
<dbReference type="PROSITE" id="PS50005">
    <property type="entry name" value="TPR"/>
    <property type="match status" value="1"/>
</dbReference>
<dbReference type="InterPro" id="IPR011990">
    <property type="entry name" value="TPR-like_helical_dom_sf"/>
</dbReference>
<dbReference type="Proteomes" id="UP000886851">
    <property type="component" value="Unassembled WGS sequence"/>
</dbReference>
<organism evidence="4 5">
    <name type="scientific">Candidatus Bacteroides pullicola</name>
    <dbReference type="NCBI Taxonomy" id="2838475"/>
    <lineage>
        <taxon>Bacteria</taxon>
        <taxon>Pseudomonadati</taxon>
        <taxon>Bacteroidota</taxon>
        <taxon>Bacteroidia</taxon>
        <taxon>Bacteroidales</taxon>
        <taxon>Bacteroidaceae</taxon>
        <taxon>Bacteroides</taxon>
    </lineage>
</organism>
<evidence type="ECO:0000313" key="4">
    <source>
        <dbReference type="EMBL" id="HIY87506.1"/>
    </source>
</evidence>